<accession>A0A8H7W9U9</accession>
<protein>
    <submittedName>
        <fullName evidence="2">Uncharacterized protein</fullName>
    </submittedName>
</protein>
<feature type="region of interest" description="Disordered" evidence="1">
    <location>
        <begin position="157"/>
        <end position="270"/>
    </location>
</feature>
<evidence type="ECO:0000313" key="2">
    <source>
        <dbReference type="EMBL" id="KAG4418168.1"/>
    </source>
</evidence>
<dbReference type="OrthoDB" id="10517635at2759"/>
<comment type="caution">
    <text evidence="2">The sequence shown here is derived from an EMBL/GenBank/DDBJ whole genome shotgun (WGS) entry which is preliminary data.</text>
</comment>
<dbReference type="Proteomes" id="UP000664132">
    <property type="component" value="Unassembled WGS sequence"/>
</dbReference>
<feature type="region of interest" description="Disordered" evidence="1">
    <location>
        <begin position="370"/>
        <end position="389"/>
    </location>
</feature>
<feature type="region of interest" description="Disordered" evidence="1">
    <location>
        <begin position="536"/>
        <end position="570"/>
    </location>
</feature>
<evidence type="ECO:0000256" key="1">
    <source>
        <dbReference type="SAM" id="MobiDB-lite"/>
    </source>
</evidence>
<proteinExistence type="predicted"/>
<name>A0A8H7W9U9_9HELO</name>
<dbReference type="EMBL" id="JAFJYH010000135">
    <property type="protein sequence ID" value="KAG4418168.1"/>
    <property type="molecule type" value="Genomic_DNA"/>
</dbReference>
<dbReference type="AlphaFoldDB" id="A0A8H7W9U9"/>
<keyword evidence="3" id="KW-1185">Reference proteome</keyword>
<feature type="compositionally biased region" description="Basic and acidic residues" evidence="1">
    <location>
        <begin position="536"/>
        <end position="545"/>
    </location>
</feature>
<organism evidence="2 3">
    <name type="scientific">Cadophora malorum</name>
    <dbReference type="NCBI Taxonomy" id="108018"/>
    <lineage>
        <taxon>Eukaryota</taxon>
        <taxon>Fungi</taxon>
        <taxon>Dikarya</taxon>
        <taxon>Ascomycota</taxon>
        <taxon>Pezizomycotina</taxon>
        <taxon>Leotiomycetes</taxon>
        <taxon>Helotiales</taxon>
        <taxon>Ploettnerulaceae</taxon>
        <taxon>Cadophora</taxon>
    </lineage>
</organism>
<evidence type="ECO:0000313" key="3">
    <source>
        <dbReference type="Proteomes" id="UP000664132"/>
    </source>
</evidence>
<sequence length="570" mass="64626">MSTANVQFLHGINRHDVKSLRQVIRNTEQRIEITKGLGFNQREQVRQENEAARVFEEQASKNEIVRDLLERFIEAYKYPDGDLLKVTEWFVTAAEAASSFQPGTDLYQQAVTAYGKALDDHGSELCRTRSVIKWPRQSPVYMAKDILTMTPEASPTKNVQFVRGNNGRHTSHPPTSDFNYDIYDVPASPAAGQNPSRPSTRARKPGPRAGEKRRLPVSTPAVKNTAKPSRPIAAMRKSGRLGKATRVSYEEEESDDDIRKEKGDDPMGSRQHQVHLLLRVQRDIGMWPETSIDHPSDEEMLDVDGYEDYQSRYDEADDEQAIGDKGNTAATEIKQVAEVAKPAKTVLRQWHQSDDVEEYITPREYPNLAFKPSMIDKSPNRAGSRRSRRTPKFPLLGIVNSNIKLQGCPHIRSKAHCAIRSAKKKLASAKPVPAKFDQADSTETIPDYPNGKPYHVAGILAEGFHQSNKAIEWCYLEQWEDSMEGGKRIVWDNTWEPVKLMKNQVLATVEGFDKILDWEYLDGPMSYEQALAMMEAREQEKERKPKAAPAPRGRGRPRKNAKIYVEDEED</sequence>
<reference evidence="2" key="1">
    <citation type="submission" date="2021-02" db="EMBL/GenBank/DDBJ databases">
        <title>Genome sequence Cadophora malorum strain M34.</title>
        <authorList>
            <person name="Stefanovic E."/>
            <person name="Vu D."/>
            <person name="Scully C."/>
            <person name="Dijksterhuis J."/>
            <person name="Roader J."/>
            <person name="Houbraken J."/>
        </authorList>
    </citation>
    <scope>NUCLEOTIDE SEQUENCE</scope>
    <source>
        <strain evidence="2">M34</strain>
    </source>
</reference>
<gene>
    <name evidence="2" type="ORF">IFR04_008689</name>
</gene>
<feature type="compositionally biased region" description="Basic and acidic residues" evidence="1">
    <location>
        <begin position="257"/>
        <end position="267"/>
    </location>
</feature>